<evidence type="ECO:0000313" key="1">
    <source>
        <dbReference type="EMBL" id="GBG14637.1"/>
    </source>
</evidence>
<dbReference type="AlphaFoldDB" id="A0A2R5F8W7"/>
<comment type="caution">
    <text evidence="1">The sequence shown here is derived from an EMBL/GenBank/DDBJ whole genome shotgun (WGS) entry which is preliminary data.</text>
</comment>
<evidence type="ECO:0000313" key="2">
    <source>
        <dbReference type="Proteomes" id="UP000245081"/>
    </source>
</evidence>
<keyword evidence="2" id="KW-1185">Reference proteome</keyword>
<protein>
    <submittedName>
        <fullName evidence="1">TetR family transcriptional regulator</fullName>
    </submittedName>
</protein>
<accession>A0A2R5F8W7</accession>
<organism evidence="1 2">
    <name type="scientific">Novimethylophilus kurashikiensis</name>
    <dbReference type="NCBI Taxonomy" id="1825523"/>
    <lineage>
        <taxon>Bacteria</taxon>
        <taxon>Pseudomonadati</taxon>
        <taxon>Pseudomonadota</taxon>
        <taxon>Betaproteobacteria</taxon>
        <taxon>Nitrosomonadales</taxon>
        <taxon>Methylophilaceae</taxon>
        <taxon>Novimethylophilus</taxon>
    </lineage>
</organism>
<gene>
    <name evidence="1" type="ORF">NMK_2236</name>
</gene>
<dbReference type="EMBL" id="BDOQ01000009">
    <property type="protein sequence ID" value="GBG14637.1"/>
    <property type="molecule type" value="Genomic_DNA"/>
</dbReference>
<name>A0A2R5F8W7_9PROT</name>
<dbReference type="Proteomes" id="UP000245081">
    <property type="component" value="Unassembled WGS sequence"/>
</dbReference>
<sequence length="317" mass="31824">MAIVIQPVANPAATAPTTPVTPAPDLIAQLAQTDLVAAPDTSVVVTLGTGEPATLIYNANGVIQQVLFDLAPTAAAIASAGQDLAAQAAAINPVSTTTETPTLTPANIGAVLATLTTQATAANETPVTSNNVVNTTTNSPFVLPGVVGETVNDLSLTVLQAANQDFAEALSQSISPLNEGFIALPDTATLLAENTQIPAPPTVNVTPAPTTATAAQLALNAAVEATTTTTATTAQQAFATIPTSVTTENLLQNLLVQATNQALTTISSDPSYANSLTALLLSSSTSRVRMVDETGALLTTPEPVGPITPVMASKAIG</sequence>
<dbReference type="RefSeq" id="WP_109015825.1">
    <property type="nucleotide sequence ID" value="NZ_BDOQ01000009.1"/>
</dbReference>
<proteinExistence type="predicted"/>
<reference evidence="1 2" key="1">
    <citation type="journal article" date="2018" name="Environ. Microbiol.">
        <title>Isolation and genomic characterization of Novimethylophilus kurashikiensis gen. nov. sp. nov., a new lanthanide-dependent methylotrophic species of Methylophilaceae.</title>
        <authorList>
            <person name="Lv H."/>
            <person name="Sahin N."/>
            <person name="Tani A."/>
        </authorList>
    </citation>
    <scope>NUCLEOTIDE SEQUENCE [LARGE SCALE GENOMIC DNA]</scope>
    <source>
        <strain evidence="1 2">La2-4</strain>
    </source>
</reference>